<evidence type="ECO:0000259" key="3">
    <source>
        <dbReference type="Pfam" id="PF00205"/>
    </source>
</evidence>
<accession>A0A377UVU7</accession>
<feature type="domain" description="Thiamine pyrophosphate enzyme central" evidence="3">
    <location>
        <begin position="123"/>
        <end position="163"/>
    </location>
</feature>
<name>A0A377UVU7_KLEPN</name>
<evidence type="ECO:0000313" key="4">
    <source>
        <dbReference type="EMBL" id="STT00988.1"/>
    </source>
</evidence>
<dbReference type="GO" id="GO:0003984">
    <property type="term" value="F:acetolactate synthase activity"/>
    <property type="evidence" value="ECO:0007669"/>
    <property type="project" value="TreeGrafter"/>
</dbReference>
<dbReference type="CDD" id="cd07035">
    <property type="entry name" value="TPP_PYR_POX_like"/>
    <property type="match status" value="1"/>
</dbReference>
<dbReference type="GO" id="GO:0000287">
    <property type="term" value="F:magnesium ion binding"/>
    <property type="evidence" value="ECO:0007669"/>
    <property type="project" value="InterPro"/>
</dbReference>
<dbReference type="InterPro" id="IPR045229">
    <property type="entry name" value="TPP_enz"/>
</dbReference>
<dbReference type="InterPro" id="IPR029061">
    <property type="entry name" value="THDP-binding"/>
</dbReference>
<dbReference type="EMBL" id="UGKT01000001">
    <property type="protein sequence ID" value="STT00988.1"/>
    <property type="molecule type" value="Genomic_DNA"/>
</dbReference>
<feature type="compositionally biased region" description="Basic residues" evidence="2">
    <location>
        <begin position="167"/>
        <end position="178"/>
    </location>
</feature>
<dbReference type="PANTHER" id="PTHR18968:SF9">
    <property type="entry name" value="3D-(3,5_4)-TRIHYDROXYCYCLOHEXANE-1,2-DIONE HYDROLASE"/>
    <property type="match status" value="1"/>
</dbReference>
<dbReference type="GO" id="GO:0050660">
    <property type="term" value="F:flavin adenine dinucleotide binding"/>
    <property type="evidence" value="ECO:0007669"/>
    <property type="project" value="TreeGrafter"/>
</dbReference>
<feature type="region of interest" description="Disordered" evidence="2">
    <location>
        <begin position="159"/>
        <end position="178"/>
    </location>
</feature>
<protein>
    <submittedName>
        <fullName evidence="4">Epi-inositol hydrolase</fullName>
        <ecNumber evidence="4">3.7.1.-</ecNumber>
    </submittedName>
</protein>
<dbReference type="GO" id="GO:0009097">
    <property type="term" value="P:isoleucine biosynthetic process"/>
    <property type="evidence" value="ECO:0007669"/>
    <property type="project" value="TreeGrafter"/>
</dbReference>
<evidence type="ECO:0000313" key="5">
    <source>
        <dbReference type="Proteomes" id="UP000255518"/>
    </source>
</evidence>
<evidence type="ECO:0000256" key="2">
    <source>
        <dbReference type="SAM" id="MobiDB-lite"/>
    </source>
</evidence>
<reference evidence="4 5" key="1">
    <citation type="submission" date="2018-06" db="EMBL/GenBank/DDBJ databases">
        <authorList>
            <consortium name="Pathogen Informatics"/>
            <person name="Doyle S."/>
        </authorList>
    </citation>
    <scope>NUCLEOTIDE SEQUENCE [LARGE SCALE GENOMIC DNA]</scope>
    <source>
        <strain evidence="4 5">NCTC13443</strain>
    </source>
</reference>
<dbReference type="PANTHER" id="PTHR18968">
    <property type="entry name" value="THIAMINE PYROPHOSPHATE ENZYMES"/>
    <property type="match status" value="1"/>
</dbReference>
<dbReference type="Proteomes" id="UP000255518">
    <property type="component" value="Unassembled WGS sequence"/>
</dbReference>
<dbReference type="SUPFAM" id="SSF52467">
    <property type="entry name" value="DHS-like NAD/FAD-binding domain"/>
    <property type="match status" value="1"/>
</dbReference>
<sequence>MITAAGTASANRIPLLLLPGDVFATRQPDPVLQQIEQSYDLSISTNDAFRAVSKYWDRITRPEQLMSACINAMRVLTDPAETGAVTLCLPQDVQGEAWDYPESFFARRVHRLDRRPASAAQLADAVVAIKGSRKPLIVCGGGVKYSGAGEALSRFAERYGCPSPKPRPGRGRWSRLTP</sequence>
<evidence type="ECO:0000256" key="1">
    <source>
        <dbReference type="ARBA" id="ARBA00007812"/>
    </source>
</evidence>
<keyword evidence="4" id="KW-0378">Hydrolase</keyword>
<dbReference type="InterPro" id="IPR029035">
    <property type="entry name" value="DHS-like_NAD/FAD-binding_dom"/>
</dbReference>
<dbReference type="Gene3D" id="3.40.50.970">
    <property type="match status" value="1"/>
</dbReference>
<dbReference type="GO" id="GO:0005948">
    <property type="term" value="C:acetolactate synthase complex"/>
    <property type="evidence" value="ECO:0007669"/>
    <property type="project" value="TreeGrafter"/>
</dbReference>
<gene>
    <name evidence="4" type="primary">iolD_2</name>
    <name evidence="4" type="ORF">NCTC13443_01288</name>
</gene>
<dbReference type="GO" id="GO:0030976">
    <property type="term" value="F:thiamine pyrophosphate binding"/>
    <property type="evidence" value="ECO:0007669"/>
    <property type="project" value="InterPro"/>
</dbReference>
<dbReference type="Pfam" id="PF00205">
    <property type="entry name" value="TPP_enzyme_M"/>
    <property type="match status" value="1"/>
</dbReference>
<dbReference type="EC" id="3.7.1.-" evidence="4"/>
<dbReference type="SUPFAM" id="SSF52518">
    <property type="entry name" value="Thiamin diphosphate-binding fold (THDP-binding)"/>
    <property type="match status" value="1"/>
</dbReference>
<dbReference type="GO" id="GO:0009099">
    <property type="term" value="P:L-valine biosynthetic process"/>
    <property type="evidence" value="ECO:0007669"/>
    <property type="project" value="TreeGrafter"/>
</dbReference>
<dbReference type="InterPro" id="IPR012000">
    <property type="entry name" value="Thiamin_PyroP_enz_cen_dom"/>
</dbReference>
<organism evidence="4 5">
    <name type="scientific">Klebsiella pneumoniae</name>
    <dbReference type="NCBI Taxonomy" id="573"/>
    <lineage>
        <taxon>Bacteria</taxon>
        <taxon>Pseudomonadati</taxon>
        <taxon>Pseudomonadota</taxon>
        <taxon>Gammaproteobacteria</taxon>
        <taxon>Enterobacterales</taxon>
        <taxon>Enterobacteriaceae</taxon>
        <taxon>Klebsiella/Raoultella group</taxon>
        <taxon>Klebsiella</taxon>
        <taxon>Klebsiella pneumoniae complex</taxon>
    </lineage>
</organism>
<dbReference type="AlphaFoldDB" id="A0A377UVU7"/>
<dbReference type="Gene3D" id="3.40.50.1220">
    <property type="entry name" value="TPP-binding domain"/>
    <property type="match status" value="1"/>
</dbReference>
<dbReference type="GO" id="GO:0016787">
    <property type="term" value="F:hydrolase activity"/>
    <property type="evidence" value="ECO:0007669"/>
    <property type="project" value="UniProtKB-KW"/>
</dbReference>
<proteinExistence type="inferred from homology"/>
<comment type="similarity">
    <text evidence="1">Belongs to the TPP enzyme family.</text>
</comment>